<organism evidence="5 6">
    <name type="scientific">Zophobas morio</name>
    <dbReference type="NCBI Taxonomy" id="2755281"/>
    <lineage>
        <taxon>Eukaryota</taxon>
        <taxon>Metazoa</taxon>
        <taxon>Ecdysozoa</taxon>
        <taxon>Arthropoda</taxon>
        <taxon>Hexapoda</taxon>
        <taxon>Insecta</taxon>
        <taxon>Pterygota</taxon>
        <taxon>Neoptera</taxon>
        <taxon>Endopterygota</taxon>
        <taxon>Coleoptera</taxon>
        <taxon>Polyphaga</taxon>
        <taxon>Cucujiformia</taxon>
        <taxon>Tenebrionidae</taxon>
        <taxon>Zophobas</taxon>
    </lineage>
</organism>
<dbReference type="SMART" id="SM00700">
    <property type="entry name" value="JHBP"/>
    <property type="match status" value="1"/>
</dbReference>
<keyword evidence="1 4" id="KW-0732">Signal</keyword>
<dbReference type="Proteomes" id="UP001168821">
    <property type="component" value="Unassembled WGS sequence"/>
</dbReference>
<evidence type="ECO:0000256" key="1">
    <source>
        <dbReference type="ARBA" id="ARBA00022729"/>
    </source>
</evidence>
<reference evidence="5" key="1">
    <citation type="journal article" date="2023" name="G3 (Bethesda)">
        <title>Whole genome assemblies of Zophobas morio and Tenebrio molitor.</title>
        <authorList>
            <person name="Kaur S."/>
            <person name="Stinson S.A."/>
            <person name="diCenzo G.C."/>
        </authorList>
    </citation>
    <scope>NUCLEOTIDE SEQUENCE</scope>
    <source>
        <strain evidence="5">QUZm001</strain>
    </source>
</reference>
<evidence type="ECO:0000256" key="3">
    <source>
        <dbReference type="ARBA" id="ARBA00060902"/>
    </source>
</evidence>
<evidence type="ECO:0000256" key="2">
    <source>
        <dbReference type="ARBA" id="ARBA00023108"/>
    </source>
</evidence>
<gene>
    <name evidence="5" type="ORF">Zmor_005324</name>
</gene>
<dbReference type="FunFam" id="3.15.10.30:FF:000001">
    <property type="entry name" value="Takeout-like protein 1"/>
    <property type="match status" value="1"/>
</dbReference>
<dbReference type="PANTHER" id="PTHR11008">
    <property type="entry name" value="PROTEIN TAKEOUT-LIKE PROTEIN"/>
    <property type="match status" value="1"/>
</dbReference>
<evidence type="ECO:0008006" key="7">
    <source>
        <dbReference type="Google" id="ProtNLM"/>
    </source>
</evidence>
<evidence type="ECO:0000256" key="4">
    <source>
        <dbReference type="SAM" id="SignalP"/>
    </source>
</evidence>
<dbReference type="InterPro" id="IPR010562">
    <property type="entry name" value="Haemolymph_juvenile_hormone-bd"/>
</dbReference>
<dbReference type="InterPro" id="IPR038606">
    <property type="entry name" value="To_sf"/>
</dbReference>
<comment type="similarity">
    <text evidence="3">Belongs to the TO family.</text>
</comment>
<dbReference type="Gene3D" id="3.15.10.30">
    <property type="entry name" value="Haemolymph juvenile hormone binding protein"/>
    <property type="match status" value="1"/>
</dbReference>
<feature type="signal peptide" evidence="4">
    <location>
        <begin position="1"/>
        <end position="17"/>
    </location>
</feature>
<dbReference type="Pfam" id="PF06585">
    <property type="entry name" value="JHBP"/>
    <property type="match status" value="1"/>
</dbReference>
<accession>A0AA38IVQ2</accession>
<sequence>MKTVLVSILVFLSVSSASKLPQSFKKCDKQKPDFEQCLGSAIRDAIKQLDKPVPEYGLPNLEPLALPQGITIGNATTGVRQKYSNVGIYGHTEITNVKARMDFHKDILNLECSFPEIRHEADYEALGAVLLLPIDSKGKVVVTYKKPIFTLTFNLEKHQKENRQFYKIIKTDFDVKLDKVVFQYTNLFENSVMTENFNAQMNAKWDSIFSHLKVKYLGLYSKLYGTPFGNLLEKVAISDIFDGI</sequence>
<protein>
    <recommendedName>
        <fullName evidence="7">Protein takeout</fullName>
    </recommendedName>
</protein>
<comment type="caution">
    <text evidence="5">The sequence shown here is derived from an EMBL/GenBank/DDBJ whole genome shotgun (WGS) entry which is preliminary data.</text>
</comment>
<dbReference type="PANTHER" id="PTHR11008:SF32">
    <property type="entry name" value="CIRCADIAN CLOCK-CONTROLLED PROTEIN DAYWAKE-RELATED"/>
    <property type="match status" value="1"/>
</dbReference>
<dbReference type="GO" id="GO:0007623">
    <property type="term" value="P:circadian rhythm"/>
    <property type="evidence" value="ECO:0007669"/>
    <property type="project" value="UniProtKB-ARBA"/>
</dbReference>
<dbReference type="AlphaFoldDB" id="A0AA38IVQ2"/>
<dbReference type="GO" id="GO:0005615">
    <property type="term" value="C:extracellular space"/>
    <property type="evidence" value="ECO:0007669"/>
    <property type="project" value="TreeGrafter"/>
</dbReference>
<name>A0AA38IVQ2_9CUCU</name>
<evidence type="ECO:0000313" key="5">
    <source>
        <dbReference type="EMBL" id="KAJ3660897.1"/>
    </source>
</evidence>
<evidence type="ECO:0000313" key="6">
    <source>
        <dbReference type="Proteomes" id="UP001168821"/>
    </source>
</evidence>
<dbReference type="EMBL" id="JALNTZ010000002">
    <property type="protein sequence ID" value="KAJ3660897.1"/>
    <property type="molecule type" value="Genomic_DNA"/>
</dbReference>
<feature type="chain" id="PRO_5041267162" description="Protein takeout" evidence="4">
    <location>
        <begin position="18"/>
        <end position="244"/>
    </location>
</feature>
<keyword evidence="2" id="KW-0090">Biological rhythms</keyword>
<keyword evidence="6" id="KW-1185">Reference proteome</keyword>
<proteinExistence type="inferred from homology"/>